<evidence type="ECO:0000259" key="2">
    <source>
        <dbReference type="Pfam" id="PF20151"/>
    </source>
</evidence>
<evidence type="ECO:0000256" key="1">
    <source>
        <dbReference type="SAM" id="Phobius"/>
    </source>
</evidence>
<dbReference type="Pfam" id="PF20151">
    <property type="entry name" value="DUF6533"/>
    <property type="match status" value="1"/>
</dbReference>
<accession>M2R9S7</accession>
<keyword evidence="1" id="KW-0812">Transmembrane</keyword>
<feature type="transmembrane region" description="Helical" evidence="1">
    <location>
        <begin position="87"/>
        <end position="108"/>
    </location>
</feature>
<reference evidence="3 4" key="1">
    <citation type="journal article" date="2012" name="Proc. Natl. Acad. Sci. U.S.A.">
        <title>Comparative genomics of Ceriporiopsis subvermispora and Phanerochaete chrysosporium provide insight into selective ligninolysis.</title>
        <authorList>
            <person name="Fernandez-Fueyo E."/>
            <person name="Ruiz-Duenas F.J."/>
            <person name="Ferreira P."/>
            <person name="Floudas D."/>
            <person name="Hibbett D.S."/>
            <person name="Canessa P."/>
            <person name="Larrondo L.F."/>
            <person name="James T.Y."/>
            <person name="Seelenfreund D."/>
            <person name="Lobos S."/>
            <person name="Polanco R."/>
            <person name="Tello M."/>
            <person name="Honda Y."/>
            <person name="Watanabe T."/>
            <person name="Watanabe T."/>
            <person name="Ryu J.S."/>
            <person name="Kubicek C.P."/>
            <person name="Schmoll M."/>
            <person name="Gaskell J."/>
            <person name="Hammel K.E."/>
            <person name="St John F.J."/>
            <person name="Vanden Wymelenberg A."/>
            <person name="Sabat G."/>
            <person name="Splinter BonDurant S."/>
            <person name="Syed K."/>
            <person name="Yadav J.S."/>
            <person name="Doddapaneni H."/>
            <person name="Subramanian V."/>
            <person name="Lavin J.L."/>
            <person name="Oguiza J.A."/>
            <person name="Perez G."/>
            <person name="Pisabarro A.G."/>
            <person name="Ramirez L."/>
            <person name="Santoyo F."/>
            <person name="Master E."/>
            <person name="Coutinho P.M."/>
            <person name="Henrissat B."/>
            <person name="Lombard V."/>
            <person name="Magnuson J.K."/>
            <person name="Kuees U."/>
            <person name="Hori C."/>
            <person name="Igarashi K."/>
            <person name="Samejima M."/>
            <person name="Held B.W."/>
            <person name="Barry K.W."/>
            <person name="LaButti K.M."/>
            <person name="Lapidus A."/>
            <person name="Lindquist E.A."/>
            <person name="Lucas S.M."/>
            <person name="Riley R."/>
            <person name="Salamov A.A."/>
            <person name="Hoffmeister D."/>
            <person name="Schwenk D."/>
            <person name="Hadar Y."/>
            <person name="Yarden O."/>
            <person name="de Vries R.P."/>
            <person name="Wiebenga A."/>
            <person name="Stenlid J."/>
            <person name="Eastwood D."/>
            <person name="Grigoriev I.V."/>
            <person name="Berka R.M."/>
            <person name="Blanchette R.A."/>
            <person name="Kersten P."/>
            <person name="Martinez A.T."/>
            <person name="Vicuna R."/>
            <person name="Cullen D."/>
        </authorList>
    </citation>
    <scope>NUCLEOTIDE SEQUENCE [LARGE SCALE GENOMIC DNA]</scope>
    <source>
        <strain evidence="3 4">B</strain>
    </source>
</reference>
<dbReference type="AlphaFoldDB" id="M2R9S7"/>
<organism evidence="3 4">
    <name type="scientific">Ceriporiopsis subvermispora (strain B)</name>
    <name type="common">White-rot fungus</name>
    <name type="synonym">Gelatoporia subvermispora</name>
    <dbReference type="NCBI Taxonomy" id="914234"/>
    <lineage>
        <taxon>Eukaryota</taxon>
        <taxon>Fungi</taxon>
        <taxon>Dikarya</taxon>
        <taxon>Basidiomycota</taxon>
        <taxon>Agaricomycotina</taxon>
        <taxon>Agaricomycetes</taxon>
        <taxon>Polyporales</taxon>
        <taxon>Gelatoporiaceae</taxon>
        <taxon>Gelatoporia</taxon>
    </lineage>
</organism>
<feature type="transmembrane region" description="Helical" evidence="1">
    <location>
        <begin position="214"/>
        <end position="232"/>
    </location>
</feature>
<keyword evidence="4" id="KW-1185">Reference proteome</keyword>
<dbReference type="HOGENOM" id="CLU_035509_10_2_1"/>
<keyword evidence="1" id="KW-1133">Transmembrane helix</keyword>
<dbReference type="OrthoDB" id="2638860at2759"/>
<gene>
    <name evidence="3" type="ORF">CERSUDRAFT_124806</name>
</gene>
<keyword evidence="1" id="KW-0472">Membrane</keyword>
<protein>
    <recommendedName>
        <fullName evidence="2">DUF6533 domain-containing protein</fullName>
    </recommendedName>
</protein>
<evidence type="ECO:0000313" key="3">
    <source>
        <dbReference type="EMBL" id="EMD35516.1"/>
    </source>
</evidence>
<dbReference type="Proteomes" id="UP000016930">
    <property type="component" value="Unassembled WGS sequence"/>
</dbReference>
<dbReference type="InterPro" id="IPR045340">
    <property type="entry name" value="DUF6533"/>
</dbReference>
<feature type="domain" description="DUF6533" evidence="2">
    <location>
        <begin position="25"/>
        <end position="69"/>
    </location>
</feature>
<feature type="non-terminal residue" evidence="3">
    <location>
        <position position="1"/>
    </location>
</feature>
<feature type="transmembrane region" description="Helical" evidence="1">
    <location>
        <begin position="120"/>
        <end position="143"/>
    </location>
</feature>
<dbReference type="EMBL" id="KB445800">
    <property type="protein sequence ID" value="EMD35516.1"/>
    <property type="molecule type" value="Genomic_DNA"/>
</dbReference>
<name>M2R9S7_CERS8</name>
<evidence type="ECO:0000313" key="4">
    <source>
        <dbReference type="Proteomes" id="UP000016930"/>
    </source>
</evidence>
<proteinExistence type="predicted"/>
<sequence length="285" mass="32202">MFAYQSPSLAVDPIAFATIERQVEYISVACSAWLLHDWAYSLDNEIRLVWQSSNSLPKFLYFISRYFGLGCQLCQTIAFRRNECRQLAIFDVASAMVIIASVELSLILRLYALYGTSQIVLLFLCALLFVASAVVIMMAVYAFRQILPDFIPPPANWHTIGCIIPSSPEFYKLCWVPLLSFEVTLFFLNAYKCLSSGSLRETPIVSRLCRDGNIHFLTILVTLIISTVVSFMPNLILGNAAKNAWIPTVFSYSGSNLLLSVRRLAAKRIEFDTLPPISFTERYSR</sequence>